<reference evidence="2 3" key="1">
    <citation type="submission" date="2016-09" db="EMBL/GenBank/DDBJ databases">
        <title>Draft Genome Sequence of four Alteromonas macleodii strains isolated from copper coupons and grown long-term at elevated copper levels.</title>
        <authorList>
            <person name="Cusick K."/>
            <person name="Dale J."/>
            <person name="Little B."/>
            <person name="Biffinger J."/>
        </authorList>
    </citation>
    <scope>NUCLEOTIDE SEQUENCE [LARGE SCALE GENOMIC DNA]</scope>
    <source>
        <strain evidence="2 3">KCP01</strain>
    </source>
</reference>
<evidence type="ECO:0000256" key="1">
    <source>
        <dbReference type="SAM" id="Phobius"/>
    </source>
</evidence>
<dbReference type="AlphaFoldDB" id="A0AB36FQ76"/>
<keyword evidence="1" id="KW-0812">Transmembrane</keyword>
<keyword evidence="1" id="KW-0472">Membrane</keyword>
<dbReference type="EMBL" id="MIPY01000034">
    <property type="protein sequence ID" value="OES26837.1"/>
    <property type="molecule type" value="Genomic_DNA"/>
</dbReference>
<gene>
    <name evidence="2" type="ORF">BFV95_3699</name>
</gene>
<keyword evidence="1" id="KW-1133">Transmembrane helix</keyword>
<evidence type="ECO:0000313" key="3">
    <source>
        <dbReference type="Proteomes" id="UP000095392"/>
    </source>
</evidence>
<comment type="caution">
    <text evidence="2">The sequence shown here is derived from an EMBL/GenBank/DDBJ whole genome shotgun (WGS) entry which is preliminary data.</text>
</comment>
<sequence length="42" mass="5118">MPKSNWLLYQCFQFLLFYYLICWLSVDVSSFLEMKIDGAYQI</sequence>
<organism evidence="2 3">
    <name type="scientific">Alteromonas macleodii</name>
    <name type="common">Pseudoalteromonas macleodii</name>
    <dbReference type="NCBI Taxonomy" id="28108"/>
    <lineage>
        <taxon>Bacteria</taxon>
        <taxon>Pseudomonadati</taxon>
        <taxon>Pseudomonadota</taxon>
        <taxon>Gammaproteobacteria</taxon>
        <taxon>Alteromonadales</taxon>
        <taxon>Alteromonadaceae</taxon>
        <taxon>Alteromonas/Salinimonas group</taxon>
        <taxon>Alteromonas</taxon>
    </lineage>
</organism>
<evidence type="ECO:0000313" key="2">
    <source>
        <dbReference type="EMBL" id="OES26837.1"/>
    </source>
</evidence>
<name>A0AB36FQ76_ALTMA</name>
<proteinExistence type="predicted"/>
<keyword evidence="3" id="KW-1185">Reference proteome</keyword>
<dbReference type="Proteomes" id="UP000095392">
    <property type="component" value="Unassembled WGS sequence"/>
</dbReference>
<accession>A0AB36FQ76</accession>
<protein>
    <submittedName>
        <fullName evidence="2">Uncharacterized protein</fullName>
    </submittedName>
</protein>
<feature type="transmembrane region" description="Helical" evidence="1">
    <location>
        <begin position="6"/>
        <end position="26"/>
    </location>
</feature>